<accession>A0A2P2PWK1</accession>
<proteinExistence type="predicted"/>
<protein>
    <submittedName>
        <fullName evidence="1">Uncharacterized protein</fullName>
    </submittedName>
</protein>
<evidence type="ECO:0000313" key="1">
    <source>
        <dbReference type="EMBL" id="MBX59122.1"/>
    </source>
</evidence>
<name>A0A2P2PWK1_RHIMU</name>
<reference evidence="1" key="1">
    <citation type="submission" date="2018-02" db="EMBL/GenBank/DDBJ databases">
        <title>Rhizophora mucronata_Transcriptome.</title>
        <authorList>
            <person name="Meera S.P."/>
            <person name="Sreeshan A."/>
            <person name="Augustine A."/>
        </authorList>
    </citation>
    <scope>NUCLEOTIDE SEQUENCE</scope>
    <source>
        <tissue evidence="1">Leaf</tissue>
    </source>
</reference>
<dbReference type="AlphaFoldDB" id="A0A2P2PWK1"/>
<dbReference type="EMBL" id="GGEC01078638">
    <property type="protein sequence ID" value="MBX59122.1"/>
    <property type="molecule type" value="Transcribed_RNA"/>
</dbReference>
<sequence length="38" mass="4306">MGKKPLICDSLAVIIFSDDNNRLLSKHKLANRLKENIP</sequence>
<organism evidence="1">
    <name type="scientific">Rhizophora mucronata</name>
    <name type="common">Asiatic mangrove</name>
    <dbReference type="NCBI Taxonomy" id="61149"/>
    <lineage>
        <taxon>Eukaryota</taxon>
        <taxon>Viridiplantae</taxon>
        <taxon>Streptophyta</taxon>
        <taxon>Embryophyta</taxon>
        <taxon>Tracheophyta</taxon>
        <taxon>Spermatophyta</taxon>
        <taxon>Magnoliopsida</taxon>
        <taxon>eudicotyledons</taxon>
        <taxon>Gunneridae</taxon>
        <taxon>Pentapetalae</taxon>
        <taxon>rosids</taxon>
        <taxon>fabids</taxon>
        <taxon>Malpighiales</taxon>
        <taxon>Rhizophoraceae</taxon>
        <taxon>Rhizophora</taxon>
    </lineage>
</organism>